<dbReference type="GO" id="GO:0140098">
    <property type="term" value="F:catalytic activity, acting on RNA"/>
    <property type="evidence" value="ECO:0007669"/>
    <property type="project" value="UniProtKB-ARBA"/>
</dbReference>
<dbReference type="AlphaFoldDB" id="A0A172XAJ3"/>
<dbReference type="GO" id="GO:0009982">
    <property type="term" value="F:pseudouridine synthase activity"/>
    <property type="evidence" value="ECO:0007669"/>
    <property type="project" value="InterPro"/>
</dbReference>
<dbReference type="InterPro" id="IPR006145">
    <property type="entry name" value="PsdUridine_synth_RsuA/RluA"/>
</dbReference>
<dbReference type="GO" id="GO:0000455">
    <property type="term" value="P:enzyme-directed rRNA pseudouridine synthesis"/>
    <property type="evidence" value="ECO:0007669"/>
    <property type="project" value="TreeGrafter"/>
</dbReference>
<name>A0A172XAJ3_BORTU</name>
<reference evidence="6 7" key="1">
    <citation type="submission" date="2016-05" db="EMBL/GenBank/DDBJ databases">
        <title>Chromosome and linear plasmid sequence of a 2015 human isolate of tick-borne relapsing fever spirochete, Borrelia turicatae.</title>
        <authorList>
            <person name="Kingry L.C."/>
            <person name="Dhwani B."/>
            <person name="Replogle A."/>
            <person name="Sexton C."/>
            <person name="Rowe L."/>
            <person name="Stermole B.M."/>
            <person name="Christensen A.M."/>
            <person name="Schriefer M.E."/>
        </authorList>
    </citation>
    <scope>NUCLEOTIDE SEQUENCE [LARGE SCALE GENOMIC DNA]</scope>
    <source>
        <strain evidence="6 7">BTE5EL</strain>
    </source>
</reference>
<evidence type="ECO:0000256" key="4">
    <source>
        <dbReference type="RuleBase" id="RU362028"/>
    </source>
</evidence>
<dbReference type="InterPro" id="IPR050188">
    <property type="entry name" value="RluA_PseudoU_synthase"/>
</dbReference>
<comment type="catalytic activity">
    <reaction evidence="4">
        <text>a uridine in RNA = a pseudouridine in RNA</text>
        <dbReference type="Rhea" id="RHEA:48348"/>
        <dbReference type="Rhea" id="RHEA-COMP:12068"/>
        <dbReference type="Rhea" id="RHEA-COMP:12069"/>
        <dbReference type="ChEBI" id="CHEBI:65314"/>
        <dbReference type="ChEBI" id="CHEBI:65315"/>
    </reaction>
</comment>
<comment type="function">
    <text evidence="4">Responsible for synthesis of pseudouridine from uracil.</text>
</comment>
<evidence type="ECO:0000313" key="7">
    <source>
        <dbReference type="Proteomes" id="UP000264231"/>
    </source>
</evidence>
<dbReference type="GO" id="GO:0003723">
    <property type="term" value="F:RNA binding"/>
    <property type="evidence" value="ECO:0007669"/>
    <property type="project" value="InterPro"/>
</dbReference>
<dbReference type="EC" id="5.4.99.-" evidence="4"/>
<comment type="similarity">
    <text evidence="1 4">Belongs to the pseudouridine synthase RluA family.</text>
</comment>
<dbReference type="InterPro" id="IPR006224">
    <property type="entry name" value="PsdUridine_synth_RluA-like_CS"/>
</dbReference>
<dbReference type="InterPro" id="IPR020103">
    <property type="entry name" value="PsdUridine_synth_cat_dom_sf"/>
</dbReference>
<evidence type="ECO:0000259" key="5">
    <source>
        <dbReference type="Pfam" id="PF00849"/>
    </source>
</evidence>
<dbReference type="PANTHER" id="PTHR21600:SF44">
    <property type="entry name" value="RIBOSOMAL LARGE SUBUNIT PSEUDOURIDINE SYNTHASE D"/>
    <property type="match status" value="1"/>
</dbReference>
<feature type="domain" description="Pseudouridine synthase RsuA/RluA-like" evidence="5">
    <location>
        <begin position="92"/>
        <end position="249"/>
    </location>
</feature>
<dbReference type="OMA" id="FIDRDRY"/>
<dbReference type="NCBIfam" id="TIGR00005">
    <property type="entry name" value="rluA_subfam"/>
    <property type="match status" value="1"/>
</dbReference>
<dbReference type="CDD" id="cd02869">
    <property type="entry name" value="PseudoU_synth_RluA_like"/>
    <property type="match status" value="1"/>
</dbReference>
<sequence length="326" mass="38325">MKKFQKEFIVRKDSQRLDIYLSEDLCLFTRSQIKKREVKAFKYHDGVFVAIKLSRPVFVDDKILIEFNEEINLREYVRPLNLPISILYEDINVIVVDKPQGILSHPGISNLENTIVNFLLYHISGLRDSFQEDKLRPGIVHRLDKETSGVMICAKNLKTLNFLSRQFKERFVKKVYIAVVKGNFKIDSGIIETFIDRDRHDRKRFSVHENRGKRALTEYRVLASIGNYSLVALKPKTGRTHQLRVHMKHLNHPILGDSIYARLDKEFKEMSLMLHAFKLEINIKEGSLKKFISVFPQRFINFLSIFYDKETLSILVNDFIVFLDKF</sequence>
<dbReference type="Gene3D" id="3.30.2350.10">
    <property type="entry name" value="Pseudouridine synthase"/>
    <property type="match status" value="1"/>
</dbReference>
<evidence type="ECO:0000256" key="1">
    <source>
        <dbReference type="ARBA" id="ARBA00010876"/>
    </source>
</evidence>
<feature type="active site" evidence="3">
    <location>
        <position position="144"/>
    </location>
</feature>
<evidence type="ECO:0000256" key="2">
    <source>
        <dbReference type="ARBA" id="ARBA00023235"/>
    </source>
</evidence>
<evidence type="ECO:0000256" key="3">
    <source>
        <dbReference type="PIRSR" id="PIRSR606225-1"/>
    </source>
</evidence>
<dbReference type="InterPro" id="IPR006225">
    <property type="entry name" value="PsdUridine_synth_RluC/D"/>
</dbReference>
<proteinExistence type="inferred from homology"/>
<organism evidence="6 7">
    <name type="scientific">Borrelia turicatae</name>
    <dbReference type="NCBI Taxonomy" id="142"/>
    <lineage>
        <taxon>Bacteria</taxon>
        <taxon>Pseudomonadati</taxon>
        <taxon>Spirochaetota</taxon>
        <taxon>Spirochaetia</taxon>
        <taxon>Spirochaetales</taxon>
        <taxon>Borreliaceae</taxon>
        <taxon>Borrelia</taxon>
    </lineage>
</organism>
<dbReference type="Pfam" id="PF00849">
    <property type="entry name" value="PseudoU_synth_2"/>
    <property type="match status" value="1"/>
</dbReference>
<dbReference type="PROSITE" id="PS01129">
    <property type="entry name" value="PSI_RLU"/>
    <property type="match status" value="1"/>
</dbReference>
<evidence type="ECO:0000313" key="6">
    <source>
        <dbReference type="EMBL" id="ANF33537.1"/>
    </source>
</evidence>
<dbReference type="Proteomes" id="UP000264231">
    <property type="component" value="Chromosome"/>
</dbReference>
<accession>A0A172XAJ3</accession>
<dbReference type="PANTHER" id="PTHR21600">
    <property type="entry name" value="MITOCHONDRIAL RNA PSEUDOURIDINE SYNTHASE"/>
    <property type="match status" value="1"/>
</dbReference>
<dbReference type="RefSeq" id="WP_011771982.1">
    <property type="nucleotide sequence ID" value="NZ_CP015629.1"/>
</dbReference>
<keyword evidence="2 4" id="KW-0413">Isomerase</keyword>
<dbReference type="SUPFAM" id="SSF55120">
    <property type="entry name" value="Pseudouridine synthase"/>
    <property type="match status" value="1"/>
</dbReference>
<gene>
    <name evidence="6" type="ORF">A7978_00090</name>
</gene>
<protein>
    <recommendedName>
        <fullName evidence="4">Pseudouridine synthase</fullName>
        <ecNumber evidence="4">5.4.99.-</ecNumber>
    </recommendedName>
</protein>
<dbReference type="EMBL" id="CP015629">
    <property type="protein sequence ID" value="ANF33537.1"/>
    <property type="molecule type" value="Genomic_DNA"/>
</dbReference>